<reference evidence="1 2" key="1">
    <citation type="journal article" date="2021" name="Commun. Biol.">
        <title>The genome of Shorea leprosula (Dipterocarpaceae) highlights the ecological relevance of drought in aseasonal tropical rainforests.</title>
        <authorList>
            <person name="Ng K.K.S."/>
            <person name="Kobayashi M.J."/>
            <person name="Fawcett J.A."/>
            <person name="Hatakeyama M."/>
            <person name="Paape T."/>
            <person name="Ng C.H."/>
            <person name="Ang C.C."/>
            <person name="Tnah L.H."/>
            <person name="Lee C.T."/>
            <person name="Nishiyama T."/>
            <person name="Sese J."/>
            <person name="O'Brien M.J."/>
            <person name="Copetti D."/>
            <person name="Mohd Noor M.I."/>
            <person name="Ong R.C."/>
            <person name="Putra M."/>
            <person name="Sireger I.Z."/>
            <person name="Indrioko S."/>
            <person name="Kosugi Y."/>
            <person name="Izuno A."/>
            <person name="Isagi Y."/>
            <person name="Lee S.L."/>
            <person name="Shimizu K.K."/>
        </authorList>
    </citation>
    <scope>NUCLEOTIDE SEQUENCE [LARGE SCALE GENOMIC DNA]</scope>
    <source>
        <strain evidence="1">214</strain>
    </source>
</reference>
<proteinExistence type="predicted"/>
<gene>
    <name evidence="1" type="ORF">SLEP1_g13373</name>
</gene>
<keyword evidence="2" id="KW-1185">Reference proteome</keyword>
<dbReference type="AlphaFoldDB" id="A0AAV5IR24"/>
<accession>A0AAV5IR24</accession>
<dbReference type="EMBL" id="BPVZ01000016">
    <property type="protein sequence ID" value="GKV00733.1"/>
    <property type="molecule type" value="Genomic_DNA"/>
</dbReference>
<organism evidence="1 2">
    <name type="scientific">Rubroshorea leprosula</name>
    <dbReference type="NCBI Taxonomy" id="152421"/>
    <lineage>
        <taxon>Eukaryota</taxon>
        <taxon>Viridiplantae</taxon>
        <taxon>Streptophyta</taxon>
        <taxon>Embryophyta</taxon>
        <taxon>Tracheophyta</taxon>
        <taxon>Spermatophyta</taxon>
        <taxon>Magnoliopsida</taxon>
        <taxon>eudicotyledons</taxon>
        <taxon>Gunneridae</taxon>
        <taxon>Pentapetalae</taxon>
        <taxon>rosids</taxon>
        <taxon>malvids</taxon>
        <taxon>Malvales</taxon>
        <taxon>Dipterocarpaceae</taxon>
        <taxon>Rubroshorea</taxon>
    </lineage>
</organism>
<name>A0AAV5IR24_9ROSI</name>
<dbReference type="Proteomes" id="UP001054252">
    <property type="component" value="Unassembled WGS sequence"/>
</dbReference>
<sequence length="36" mass="4328">MIACHLFGWIFFIRFCYYKIGSFDCLLSDFLTLKQS</sequence>
<evidence type="ECO:0000313" key="1">
    <source>
        <dbReference type="EMBL" id="GKV00733.1"/>
    </source>
</evidence>
<protein>
    <submittedName>
        <fullName evidence="1">Uncharacterized protein</fullName>
    </submittedName>
</protein>
<evidence type="ECO:0000313" key="2">
    <source>
        <dbReference type="Proteomes" id="UP001054252"/>
    </source>
</evidence>
<comment type="caution">
    <text evidence="1">The sequence shown here is derived from an EMBL/GenBank/DDBJ whole genome shotgun (WGS) entry which is preliminary data.</text>
</comment>